<dbReference type="GO" id="GO:0046486">
    <property type="term" value="P:glycerolipid metabolic process"/>
    <property type="evidence" value="ECO:0007669"/>
    <property type="project" value="UniProtKB-ARBA"/>
</dbReference>
<keyword evidence="1 4" id="KW-0378">Hydrolase</keyword>
<keyword evidence="3 4" id="KW-0443">Lipid metabolism</keyword>
<dbReference type="GO" id="GO:0019369">
    <property type="term" value="P:arachidonate metabolic process"/>
    <property type="evidence" value="ECO:0007669"/>
    <property type="project" value="TreeGrafter"/>
</dbReference>
<dbReference type="STRING" id="1043004.A0A074XIY3"/>
<feature type="region of interest" description="Disordered" evidence="5">
    <location>
        <begin position="346"/>
        <end position="378"/>
    </location>
</feature>
<dbReference type="PANTHER" id="PTHR24185:SF1">
    <property type="entry name" value="CALCIUM-INDEPENDENT PHOSPHOLIPASE A2-GAMMA"/>
    <property type="match status" value="1"/>
</dbReference>
<dbReference type="AlphaFoldDB" id="A0A074XIY3"/>
<reference evidence="7 8" key="1">
    <citation type="journal article" date="2014" name="BMC Genomics">
        <title>Genome sequencing of four Aureobasidium pullulans varieties: biotechnological potential, stress tolerance, and description of new species.</title>
        <authorList>
            <person name="Gostin Ar C."/>
            <person name="Ohm R.A."/>
            <person name="Kogej T."/>
            <person name="Sonjak S."/>
            <person name="Turk M."/>
            <person name="Zajc J."/>
            <person name="Zalar P."/>
            <person name="Grube M."/>
            <person name="Sun H."/>
            <person name="Han J."/>
            <person name="Sharma A."/>
            <person name="Chiniquy J."/>
            <person name="Ngan C.Y."/>
            <person name="Lipzen A."/>
            <person name="Barry K."/>
            <person name="Grigoriev I.V."/>
            <person name="Gunde-Cimerman N."/>
        </authorList>
    </citation>
    <scope>NUCLEOTIDE SEQUENCE [LARGE SCALE GENOMIC DNA]</scope>
    <source>
        <strain evidence="7 8">CBS 147.97</strain>
    </source>
</reference>
<dbReference type="Pfam" id="PF01734">
    <property type="entry name" value="Patatin"/>
    <property type="match status" value="1"/>
</dbReference>
<proteinExistence type="predicted"/>
<dbReference type="Proteomes" id="UP000027730">
    <property type="component" value="Unassembled WGS sequence"/>
</dbReference>
<dbReference type="HOGENOM" id="CLU_618174_0_0_1"/>
<feature type="domain" description="PNPLA" evidence="6">
    <location>
        <begin position="1"/>
        <end position="187"/>
    </location>
</feature>
<evidence type="ECO:0000256" key="1">
    <source>
        <dbReference type="ARBA" id="ARBA00022801"/>
    </source>
</evidence>
<feature type="compositionally biased region" description="Polar residues" evidence="5">
    <location>
        <begin position="409"/>
        <end position="425"/>
    </location>
</feature>
<evidence type="ECO:0000313" key="8">
    <source>
        <dbReference type="Proteomes" id="UP000027730"/>
    </source>
</evidence>
<feature type="region of interest" description="Disordered" evidence="5">
    <location>
        <begin position="390"/>
        <end position="443"/>
    </location>
</feature>
<dbReference type="GO" id="GO:0047499">
    <property type="term" value="F:calcium-independent phospholipase A2 activity"/>
    <property type="evidence" value="ECO:0007669"/>
    <property type="project" value="TreeGrafter"/>
</dbReference>
<sequence>MFGTSTGGIIAIMLGRLRMSIKDCISTYSSLGGEVFGKKQPFYLLGQNKYDCTKLERIIRDVAKSNSRNPKNDPLMADTSVLNRSHQPREQRVQNRCIPCRVGVFAVQSDADMKVHMFRSYFNRTPPSANALDDLTISLHRQPRDIPIWKIARATSAAPSYFKSMKVDGLRLMDGGLLANNPSQLARNEVISMHRYHPSGSCKPPTGETSGNGADGIRFLVSLGTGKQANQHITRNLLSVVKFALKQMTNPEVVHKNLQDSLDPRMYYRFNVEEGLKKMNLDEWIVKGENNVTLSKMKDAVSDYFDDGVVRDRARALARELVEHRRARRIPGHEWFRNLTVSSGLPPSPIDDRYRSEDNGLPNGITNGIPSGDRRVSLPEPLHGAVELHTPVPESLTGRMTPELAPGSPIQNSTQSLPTSPTTRPYDSAMPLQGEWSGSSPQA</sequence>
<evidence type="ECO:0000313" key="7">
    <source>
        <dbReference type="EMBL" id="KEQ74516.1"/>
    </source>
</evidence>
<accession>A0A074XIY3</accession>
<feature type="active site" description="Proton acceptor" evidence="4">
    <location>
        <position position="174"/>
    </location>
</feature>
<evidence type="ECO:0000256" key="4">
    <source>
        <dbReference type="PROSITE-ProRule" id="PRU01161"/>
    </source>
</evidence>
<dbReference type="GO" id="GO:0016042">
    <property type="term" value="P:lipid catabolic process"/>
    <property type="evidence" value="ECO:0007669"/>
    <property type="project" value="UniProtKB-UniRule"/>
</dbReference>
<dbReference type="OrthoDB" id="1658288at2759"/>
<dbReference type="PROSITE" id="PS51635">
    <property type="entry name" value="PNPLA"/>
    <property type="match status" value="1"/>
</dbReference>
<dbReference type="Gene3D" id="3.40.1090.10">
    <property type="entry name" value="Cytosolic phospholipase A2 catalytic domain"/>
    <property type="match status" value="1"/>
</dbReference>
<dbReference type="RefSeq" id="XP_013428597.1">
    <property type="nucleotide sequence ID" value="XM_013573143.1"/>
</dbReference>
<dbReference type="PANTHER" id="PTHR24185">
    <property type="entry name" value="CALCIUM-INDEPENDENT PHOSPHOLIPASE A2-GAMMA"/>
    <property type="match status" value="1"/>
</dbReference>
<dbReference type="InterPro" id="IPR002641">
    <property type="entry name" value="PNPLA_dom"/>
</dbReference>
<dbReference type="EMBL" id="KL584707">
    <property type="protein sequence ID" value="KEQ74516.1"/>
    <property type="molecule type" value="Genomic_DNA"/>
</dbReference>
<dbReference type="GeneID" id="25410147"/>
<feature type="short sequence motif" description="DGA/G" evidence="4">
    <location>
        <begin position="174"/>
        <end position="176"/>
    </location>
</feature>
<keyword evidence="8" id="KW-1185">Reference proteome</keyword>
<keyword evidence="2 4" id="KW-0442">Lipid degradation</keyword>
<comment type="caution">
    <text evidence="4">Lacks conserved residue(s) required for the propagation of feature annotation.</text>
</comment>
<evidence type="ECO:0000256" key="3">
    <source>
        <dbReference type="ARBA" id="ARBA00023098"/>
    </source>
</evidence>
<evidence type="ECO:0000256" key="5">
    <source>
        <dbReference type="SAM" id="MobiDB-lite"/>
    </source>
</evidence>
<organism evidence="7 8">
    <name type="scientific">Aureobasidium namibiae CBS 147.97</name>
    <dbReference type="NCBI Taxonomy" id="1043004"/>
    <lineage>
        <taxon>Eukaryota</taxon>
        <taxon>Fungi</taxon>
        <taxon>Dikarya</taxon>
        <taxon>Ascomycota</taxon>
        <taxon>Pezizomycotina</taxon>
        <taxon>Dothideomycetes</taxon>
        <taxon>Dothideomycetidae</taxon>
        <taxon>Dothideales</taxon>
        <taxon>Saccotheciaceae</taxon>
        <taxon>Aureobasidium</taxon>
    </lineage>
</organism>
<feature type="active site" description="Nucleophile" evidence="4">
    <location>
        <position position="5"/>
    </location>
</feature>
<dbReference type="GO" id="GO:0016020">
    <property type="term" value="C:membrane"/>
    <property type="evidence" value="ECO:0007669"/>
    <property type="project" value="TreeGrafter"/>
</dbReference>
<dbReference type="InterPro" id="IPR016035">
    <property type="entry name" value="Acyl_Trfase/lysoPLipase"/>
</dbReference>
<gene>
    <name evidence="7" type="ORF">M436DRAFT_44451</name>
</gene>
<evidence type="ECO:0000256" key="2">
    <source>
        <dbReference type="ARBA" id="ARBA00022963"/>
    </source>
</evidence>
<dbReference type="SUPFAM" id="SSF52151">
    <property type="entry name" value="FabD/lysophospholipase-like"/>
    <property type="match status" value="1"/>
</dbReference>
<protein>
    <submittedName>
        <fullName evidence="7">FabD/lysophospholipase-like protein</fullName>
    </submittedName>
</protein>
<feature type="short sequence motif" description="GXSXG" evidence="4">
    <location>
        <begin position="3"/>
        <end position="7"/>
    </location>
</feature>
<evidence type="ECO:0000259" key="6">
    <source>
        <dbReference type="PROSITE" id="PS51635"/>
    </source>
</evidence>
<name>A0A074XIY3_9PEZI</name>